<evidence type="ECO:0000313" key="1">
    <source>
        <dbReference type="EMBL" id="QDH45728.1"/>
    </source>
</evidence>
<protein>
    <submittedName>
        <fullName evidence="1">Uncharacterized protein</fullName>
    </submittedName>
</protein>
<keyword evidence="2" id="KW-1185">Reference proteome</keyword>
<dbReference type="EMBL" id="MK798143">
    <property type="protein sequence ID" value="QDH45728.1"/>
    <property type="molecule type" value="Genomic_DNA"/>
</dbReference>
<proteinExistence type="predicted"/>
<organism evidence="1 2">
    <name type="scientific">Pantoea phage vB_PagM_AAM37</name>
    <dbReference type="NCBI Taxonomy" id="2588093"/>
    <lineage>
        <taxon>Viruses</taxon>
        <taxon>Duplodnaviria</taxon>
        <taxon>Heunggongvirae</taxon>
        <taxon>Uroviricota</taxon>
        <taxon>Caudoviricetes</taxon>
        <taxon>Dibbivirus</taxon>
        <taxon>Dibbivirus AAM37</taxon>
    </lineage>
</organism>
<dbReference type="Proteomes" id="UP000317930">
    <property type="component" value="Segment"/>
</dbReference>
<name>A0A513ZYH7_9CAUD</name>
<reference evidence="1 2" key="1">
    <citation type="submission" date="2019-04" db="EMBL/GenBank/DDBJ databases">
        <title>Complete genome sequence of Pantoea sp. infecting bacteriophage vB_PagM_AAM37.</title>
        <authorList>
            <person name="Truncaite L."/>
            <person name="Simoliuniene M."/>
            <person name="Zajanckauskaite A."/>
            <person name="Meskys R."/>
            <person name="Simoliunas E."/>
        </authorList>
    </citation>
    <scope>NUCLEOTIDE SEQUENCE [LARGE SCALE GENOMIC DNA]</scope>
    <source>
        <strain evidence="1">AAM37</strain>
    </source>
</reference>
<gene>
    <name evidence="1" type="ORF">AAM37_gp57</name>
</gene>
<accession>A0A513ZYH7</accession>
<sequence length="131" mass="14864">MSKASIAVSNQLAATAVPVITDGGRQTWRKKLVMIPMLHHMAQYAELMDKFHRMGSVPSHYYRHRLVITGEQLVEGAGEDGGFKVMPVYHFEHRKMKSRAKLDRCFPRGKAYRRIMDLARIRAAQVKAGVA</sequence>
<evidence type="ECO:0000313" key="2">
    <source>
        <dbReference type="Proteomes" id="UP000317930"/>
    </source>
</evidence>